<sequence length="335" mass="40007">MINEAIQQYYGLQPGELIDAGPYKTFFYRNILHTVVDVTGMDEDELTEMHQISQHLMGQGDRQVATFMPNLSGSVLTKVEETKLIICRNALYERKEDAFNVGRELAYFHQRGKMLPFQVEKITRIGQWKDLWEKRLNQMENFWRGKLQELPNHDMERKFIESFPYYLGLTENAMQYLVDTEIDDLPRAIDTATVCHHRFIPDTWGESYYYKLPFDWVFDHPSRDLSEYIRYLYLENEQPEAIRKIHAFLSEYEKVTPLSSFSWRLLYARLLFPVHYFETVERYYSTGDEDRKYKAFKRLESIVEEAANYQLFLKEFYATMGIPAAKYSIPELEWL</sequence>
<proteinExistence type="predicted"/>
<protein>
    <submittedName>
        <fullName evidence="1">Spore coat protein</fullName>
    </submittedName>
</protein>
<dbReference type="Gene3D" id="3.90.1200.10">
    <property type="match status" value="1"/>
</dbReference>
<evidence type="ECO:0000313" key="2">
    <source>
        <dbReference type="Proteomes" id="UP000037558"/>
    </source>
</evidence>
<dbReference type="InterPro" id="IPR014254">
    <property type="entry name" value="Spore_coat_YutH"/>
</dbReference>
<reference evidence="2" key="1">
    <citation type="submission" date="2015-08" db="EMBL/GenBank/DDBJ databases">
        <title>Fjat-14210 dsm16467.</title>
        <authorList>
            <person name="Liu B."/>
            <person name="Wang J."/>
            <person name="Zhu Y."/>
            <person name="Liu G."/>
            <person name="Chen Q."/>
            <person name="Chen Z."/>
            <person name="Lan J."/>
            <person name="Che J."/>
            <person name="Ge C."/>
            <person name="Shi H."/>
            <person name="Pan Z."/>
            <person name="Liu X."/>
        </authorList>
    </citation>
    <scope>NUCLEOTIDE SEQUENCE [LARGE SCALE GENOMIC DNA]</scope>
    <source>
        <strain evidence="2">DSM 16467</strain>
    </source>
</reference>
<dbReference type="PATRIC" id="fig|284581.3.peg.150"/>
<keyword evidence="2" id="KW-1185">Reference proteome</keyword>
<dbReference type="InterPro" id="IPR047175">
    <property type="entry name" value="CotS-like"/>
</dbReference>
<dbReference type="NCBIfam" id="TIGR02905">
    <property type="entry name" value="spore_yutH"/>
    <property type="match status" value="1"/>
</dbReference>
<dbReference type="EMBL" id="LILC01000005">
    <property type="protein sequence ID" value="KOO48490.1"/>
    <property type="molecule type" value="Genomic_DNA"/>
</dbReference>
<comment type="caution">
    <text evidence="1">The sequence shown here is derived from an EMBL/GenBank/DDBJ whole genome shotgun (WGS) entry which is preliminary data.</text>
</comment>
<gene>
    <name evidence="1" type="ORF">AMD01_04480</name>
</gene>
<dbReference type="PANTHER" id="PTHR39179:SF2">
    <property type="entry name" value="ENDOSPORE COAT-ASSOCIATED PROTEIN YUTH"/>
    <property type="match status" value="1"/>
</dbReference>
<organism evidence="1 2">
    <name type="scientific">Priestia koreensis</name>
    <dbReference type="NCBI Taxonomy" id="284581"/>
    <lineage>
        <taxon>Bacteria</taxon>
        <taxon>Bacillati</taxon>
        <taxon>Bacillota</taxon>
        <taxon>Bacilli</taxon>
        <taxon>Bacillales</taxon>
        <taxon>Bacillaceae</taxon>
        <taxon>Priestia</taxon>
    </lineage>
</organism>
<dbReference type="PANTHER" id="PTHR39179">
    <property type="entry name" value="SPORE COAT PROTEIN I"/>
    <property type="match status" value="1"/>
</dbReference>
<dbReference type="RefSeq" id="WP_245638884.1">
    <property type="nucleotide sequence ID" value="NZ_JAUKEN010000003.1"/>
</dbReference>
<name>A0A0M0LBP2_9BACI</name>
<dbReference type="AlphaFoldDB" id="A0A0M0LBP2"/>
<dbReference type="Proteomes" id="UP000037558">
    <property type="component" value="Unassembled WGS sequence"/>
</dbReference>
<accession>A0A0M0LBP2</accession>
<dbReference type="InterPro" id="IPR011009">
    <property type="entry name" value="Kinase-like_dom_sf"/>
</dbReference>
<dbReference type="SUPFAM" id="SSF56112">
    <property type="entry name" value="Protein kinase-like (PK-like)"/>
    <property type="match status" value="1"/>
</dbReference>
<evidence type="ECO:0000313" key="1">
    <source>
        <dbReference type="EMBL" id="KOO48490.1"/>
    </source>
</evidence>
<keyword evidence="1" id="KW-0167">Capsid protein</keyword>
<dbReference type="GO" id="GO:0042601">
    <property type="term" value="C:endospore-forming forespore"/>
    <property type="evidence" value="ECO:0007669"/>
    <property type="project" value="TreeGrafter"/>
</dbReference>
<dbReference type="STRING" id="284581.AMD01_04480"/>
<keyword evidence="1" id="KW-0946">Virion</keyword>